<feature type="binding site" evidence="9 12">
    <location>
        <position position="199"/>
    </location>
    <ligand>
        <name>substrate</name>
    </ligand>
</feature>
<name>A0A1F6BKY5_9BACT</name>
<evidence type="ECO:0000256" key="11">
    <source>
        <dbReference type="PIRSR" id="PIRSR001492-1"/>
    </source>
</evidence>
<comment type="cofactor">
    <cofactor evidence="9">
        <name>Mn(2+)</name>
        <dbReference type="ChEBI" id="CHEBI:29035"/>
    </cofactor>
    <text evidence="9">Binds 2 manganese ions per subunit.</text>
</comment>
<evidence type="ECO:0000256" key="3">
    <source>
        <dbReference type="ARBA" id="ARBA00004798"/>
    </source>
</evidence>
<evidence type="ECO:0000256" key="4">
    <source>
        <dbReference type="ARBA" id="ARBA00008819"/>
    </source>
</evidence>
<dbReference type="InterPro" id="IPR036646">
    <property type="entry name" value="PGAM_B_sf"/>
</dbReference>
<dbReference type="Pfam" id="PF06415">
    <property type="entry name" value="iPGM_N"/>
    <property type="match status" value="1"/>
</dbReference>
<evidence type="ECO:0000313" key="16">
    <source>
        <dbReference type="EMBL" id="OGG37585.1"/>
    </source>
</evidence>
<dbReference type="PIRSF" id="PIRSF001492">
    <property type="entry name" value="IPGAM"/>
    <property type="match status" value="1"/>
</dbReference>
<dbReference type="NCBIfam" id="TIGR01307">
    <property type="entry name" value="pgm_bpd_ind"/>
    <property type="match status" value="1"/>
</dbReference>
<dbReference type="Pfam" id="PF01676">
    <property type="entry name" value="Metalloenzyme"/>
    <property type="match status" value="1"/>
</dbReference>
<feature type="binding site" evidence="9 12">
    <location>
        <begin position="260"/>
        <end position="263"/>
    </location>
    <ligand>
        <name>substrate</name>
    </ligand>
</feature>
<dbReference type="GO" id="GO:0005737">
    <property type="term" value="C:cytoplasm"/>
    <property type="evidence" value="ECO:0007669"/>
    <property type="project" value="InterPro"/>
</dbReference>
<evidence type="ECO:0000256" key="12">
    <source>
        <dbReference type="PIRSR" id="PIRSR001492-2"/>
    </source>
</evidence>
<dbReference type="PANTHER" id="PTHR31637">
    <property type="entry name" value="2,3-BISPHOSPHOGLYCERATE-INDEPENDENT PHOSPHOGLYCERATE MUTASE"/>
    <property type="match status" value="1"/>
</dbReference>
<feature type="binding site" evidence="9 13">
    <location>
        <position position="451"/>
    </location>
    <ligand>
        <name>Mn(2+)</name>
        <dbReference type="ChEBI" id="CHEBI:29035"/>
        <label>1</label>
    </ligand>
</feature>
<evidence type="ECO:0000256" key="10">
    <source>
        <dbReference type="NCBIfam" id="TIGR01307"/>
    </source>
</evidence>
<feature type="binding site" evidence="9 12">
    <location>
        <position position="193"/>
    </location>
    <ligand>
        <name>substrate</name>
    </ligand>
</feature>
<dbReference type="GO" id="GO:0006007">
    <property type="term" value="P:glucose catabolic process"/>
    <property type="evidence" value="ECO:0007669"/>
    <property type="project" value="InterPro"/>
</dbReference>
<dbReference type="HAMAP" id="MF_01038">
    <property type="entry name" value="GpmI"/>
    <property type="match status" value="1"/>
</dbReference>
<feature type="domain" description="Metalloenzyme" evidence="14">
    <location>
        <begin position="13"/>
        <end position="494"/>
    </location>
</feature>
<dbReference type="Gene3D" id="3.40.720.10">
    <property type="entry name" value="Alkaline Phosphatase, subunit A"/>
    <property type="match status" value="1"/>
</dbReference>
<dbReference type="Proteomes" id="UP000176273">
    <property type="component" value="Unassembled WGS sequence"/>
</dbReference>
<evidence type="ECO:0000256" key="6">
    <source>
        <dbReference type="ARBA" id="ARBA00023152"/>
    </source>
</evidence>
<evidence type="ECO:0000256" key="9">
    <source>
        <dbReference type="HAMAP-Rule" id="MF_01038"/>
    </source>
</evidence>
<keyword evidence="7 9" id="KW-0464">Manganese</keyword>
<feature type="binding site" evidence="9 13">
    <location>
        <position position="433"/>
    </location>
    <ligand>
        <name>Mn(2+)</name>
        <dbReference type="ChEBI" id="CHEBI:29035"/>
        <label>2</label>
    </ligand>
</feature>
<dbReference type="GO" id="GO:0004619">
    <property type="term" value="F:phosphoglycerate mutase activity"/>
    <property type="evidence" value="ECO:0007669"/>
    <property type="project" value="UniProtKB-UniRule"/>
</dbReference>
<comment type="function">
    <text evidence="2 9">Catalyzes the interconversion of 2-phosphoglycerate and 3-phosphoglycerate.</text>
</comment>
<feature type="domain" description="BPG-independent PGAM N-terminal" evidence="15">
    <location>
        <begin position="91"/>
        <end position="285"/>
    </location>
</feature>
<feature type="binding site" evidence="9 12">
    <location>
        <position position="132"/>
    </location>
    <ligand>
        <name>substrate</name>
    </ligand>
</feature>
<keyword evidence="5 9" id="KW-0479">Metal-binding</keyword>
<accession>A0A1F6BKY5</accession>
<dbReference type="InterPro" id="IPR006124">
    <property type="entry name" value="Metalloenzyme"/>
</dbReference>
<dbReference type="CDD" id="cd16010">
    <property type="entry name" value="iPGM"/>
    <property type="match status" value="1"/>
</dbReference>
<sequence length="507" mass="55408">MSSEGGSASGGKKTVVLAILDGWGIGRDDESNAIYRAQPETVRWIETHFPAGALKAGGISSGLPWNEEGNSEVGHMTLGAGRVLYQHFLKINKAIETGEFFKNEALLGAFTHAKEKKTAVHLVGLLTDAIVHAAMPHLEALLKMAHDTHIPEIYLHLFTDGRDSPPKSAGTLLKKVEELTARYGGTLASLGGRFYGMDRDKHTERTEAAYRALVGKAEAMSAEEALKRAYEKGLSDEYVFPVSMGNGIKDGDAVIFFNFREDRMRQIAEPFVTAGKVYAVTMTNYYEGRLKERAAFTATIISETLGEMLAKNGKVQLRVAETEKYAHVTYFFNGLQEKPFRGEYRVMIPSASVRSHAELPEMQAKTITDRVMVALGEGLYDFILCNYANPDMVAHTGDVAATVKAVQTVDAELSRLIRAVMDGGHTLIVTSDHGNAEVIFDLQTGQPDTRHNSNDVPLYVIGKEFEGRKLAEDPREVVGMLSDVAPTILTLMGIPVPKAMTGTPLLT</sequence>
<evidence type="ECO:0000256" key="1">
    <source>
        <dbReference type="ARBA" id="ARBA00000370"/>
    </source>
</evidence>
<dbReference type="UniPathway" id="UPA00109">
    <property type="reaction ID" value="UER00186"/>
</dbReference>
<evidence type="ECO:0000256" key="7">
    <source>
        <dbReference type="ARBA" id="ARBA00023211"/>
    </source>
</evidence>
<dbReference type="GO" id="GO:0030145">
    <property type="term" value="F:manganese ion binding"/>
    <property type="evidence" value="ECO:0007669"/>
    <property type="project" value="UniProtKB-UniRule"/>
</dbReference>
<proteinExistence type="inferred from homology"/>
<feature type="binding site" evidence="9 13">
    <location>
        <position position="21"/>
    </location>
    <ligand>
        <name>Mn(2+)</name>
        <dbReference type="ChEBI" id="CHEBI:29035"/>
        <label>2</label>
    </ligand>
</feature>
<feature type="binding site" evidence="9 12">
    <location>
        <begin position="162"/>
        <end position="163"/>
    </location>
    <ligand>
        <name>substrate</name>
    </ligand>
</feature>
<comment type="catalytic activity">
    <reaction evidence="1 9">
        <text>(2R)-2-phosphoglycerate = (2R)-3-phosphoglycerate</text>
        <dbReference type="Rhea" id="RHEA:15901"/>
        <dbReference type="ChEBI" id="CHEBI:58272"/>
        <dbReference type="ChEBI" id="CHEBI:58289"/>
        <dbReference type="EC" id="5.4.2.12"/>
    </reaction>
</comment>
<evidence type="ECO:0000259" key="15">
    <source>
        <dbReference type="Pfam" id="PF06415"/>
    </source>
</evidence>
<comment type="similarity">
    <text evidence="4 9">Belongs to the BPG-independent phosphoglycerate mutase family.</text>
</comment>
<evidence type="ECO:0000313" key="17">
    <source>
        <dbReference type="Proteomes" id="UP000176273"/>
    </source>
</evidence>
<keyword evidence="6 9" id="KW-0324">Glycolysis</keyword>
<comment type="pathway">
    <text evidence="3 9">Carbohydrate degradation; glycolysis; pyruvate from D-glyceraldehyde 3-phosphate: step 3/5.</text>
</comment>
<dbReference type="STRING" id="1798468.A2110_01945"/>
<dbReference type="InterPro" id="IPR005995">
    <property type="entry name" value="Pgm_bpd_ind"/>
</dbReference>
<evidence type="ECO:0000256" key="2">
    <source>
        <dbReference type="ARBA" id="ARBA00002315"/>
    </source>
</evidence>
<reference evidence="16 17" key="1">
    <citation type="journal article" date="2016" name="Nat. Commun.">
        <title>Thousands of microbial genomes shed light on interconnected biogeochemical processes in an aquifer system.</title>
        <authorList>
            <person name="Anantharaman K."/>
            <person name="Brown C.T."/>
            <person name="Hug L.A."/>
            <person name="Sharon I."/>
            <person name="Castelle C.J."/>
            <person name="Probst A.J."/>
            <person name="Thomas B.C."/>
            <person name="Singh A."/>
            <person name="Wilkins M.J."/>
            <person name="Karaoz U."/>
            <person name="Brodie E.L."/>
            <person name="Williams K.H."/>
            <person name="Hubbard S.S."/>
            <person name="Banfield J.F."/>
        </authorList>
    </citation>
    <scope>NUCLEOTIDE SEQUENCE [LARGE SCALE GENOMIC DNA]</scope>
</reference>
<feature type="binding site" evidence="9 13">
    <location>
        <position position="432"/>
    </location>
    <ligand>
        <name>Mn(2+)</name>
        <dbReference type="ChEBI" id="CHEBI:29035"/>
        <label>2</label>
    </ligand>
</feature>
<comment type="subunit">
    <text evidence="9">Monomer.</text>
</comment>
<feature type="binding site" evidence="9 12">
    <location>
        <position position="324"/>
    </location>
    <ligand>
        <name>substrate</name>
    </ligand>
</feature>
<dbReference type="EMBL" id="MFKH01000008">
    <property type="protein sequence ID" value="OGG37585.1"/>
    <property type="molecule type" value="Genomic_DNA"/>
</dbReference>
<dbReference type="SUPFAM" id="SSF64158">
    <property type="entry name" value="2,3-Bisphosphoglycerate-independent phosphoglycerate mutase, substrate-binding domain"/>
    <property type="match status" value="1"/>
</dbReference>
<dbReference type="AlphaFoldDB" id="A0A1F6BKY5"/>
<gene>
    <name evidence="9" type="primary">gpmI</name>
    <name evidence="16" type="ORF">A2110_01945</name>
</gene>
<feature type="binding site" evidence="9 13">
    <location>
        <position position="71"/>
    </location>
    <ligand>
        <name>Mn(2+)</name>
        <dbReference type="ChEBI" id="CHEBI:29035"/>
        <label>2</label>
    </ligand>
</feature>
<keyword evidence="8 9" id="KW-0413">Isomerase</keyword>
<protein>
    <recommendedName>
        <fullName evidence="9 10">2,3-bisphosphoglycerate-independent phosphoglycerate mutase</fullName>
        <shortName evidence="9">BPG-independent PGAM</shortName>
        <shortName evidence="9">Phosphoglyceromutase</shortName>
        <shortName evidence="9">iPGM</shortName>
        <ecNumber evidence="9 10">5.4.2.12</ecNumber>
    </recommendedName>
</protein>
<evidence type="ECO:0000256" key="8">
    <source>
        <dbReference type="ARBA" id="ARBA00023235"/>
    </source>
</evidence>
<evidence type="ECO:0000256" key="5">
    <source>
        <dbReference type="ARBA" id="ARBA00022723"/>
    </source>
</evidence>
<evidence type="ECO:0000256" key="13">
    <source>
        <dbReference type="PIRSR" id="PIRSR001492-3"/>
    </source>
</evidence>
<dbReference type="InterPro" id="IPR017850">
    <property type="entry name" value="Alkaline_phosphatase_core_sf"/>
</dbReference>
<feature type="binding site" evidence="9 13">
    <location>
        <position position="395"/>
    </location>
    <ligand>
        <name>Mn(2+)</name>
        <dbReference type="ChEBI" id="CHEBI:29035"/>
        <label>1</label>
    </ligand>
</feature>
<dbReference type="SUPFAM" id="SSF53649">
    <property type="entry name" value="Alkaline phosphatase-like"/>
    <property type="match status" value="1"/>
</dbReference>
<evidence type="ECO:0000259" key="14">
    <source>
        <dbReference type="Pfam" id="PF01676"/>
    </source>
</evidence>
<feature type="active site" description="Phosphoserine intermediate" evidence="9 11">
    <location>
        <position position="71"/>
    </location>
</feature>
<dbReference type="FunFam" id="3.40.1450.10:FF:000002">
    <property type="entry name" value="2,3-bisphosphoglycerate-independent phosphoglycerate mutase"/>
    <property type="match status" value="1"/>
</dbReference>
<feature type="binding site" evidence="9 13">
    <location>
        <position position="391"/>
    </location>
    <ligand>
        <name>Mn(2+)</name>
        <dbReference type="ChEBI" id="CHEBI:29035"/>
        <label>1</label>
    </ligand>
</feature>
<organism evidence="16 17">
    <name type="scientific">Candidatus Jorgensenbacteria bacterium GWA1_54_12</name>
    <dbReference type="NCBI Taxonomy" id="1798468"/>
    <lineage>
        <taxon>Bacteria</taxon>
        <taxon>Candidatus Joergenseniibacteriota</taxon>
    </lineage>
</organism>
<comment type="caution">
    <text evidence="16">The sequence shown here is derived from an EMBL/GenBank/DDBJ whole genome shotgun (WGS) entry which is preliminary data.</text>
</comment>
<dbReference type="GO" id="GO:0006096">
    <property type="term" value="P:glycolytic process"/>
    <property type="evidence" value="ECO:0007669"/>
    <property type="project" value="UniProtKB-UniRule"/>
</dbReference>
<dbReference type="EC" id="5.4.2.12" evidence="9 10"/>
<dbReference type="PANTHER" id="PTHR31637:SF0">
    <property type="entry name" value="2,3-BISPHOSPHOGLYCERATE-INDEPENDENT PHOSPHOGLYCERATE MUTASE"/>
    <property type="match status" value="1"/>
</dbReference>
<dbReference type="InterPro" id="IPR011258">
    <property type="entry name" value="BPG-indep_PGM_N"/>
</dbReference>
<dbReference type="Gene3D" id="3.40.1450.10">
    <property type="entry name" value="BPG-independent phosphoglycerate mutase, domain B"/>
    <property type="match status" value="1"/>
</dbReference>